<organism evidence="2 3">
    <name type="scientific">Xylona heveae (strain CBS 132557 / TC161)</name>
    <dbReference type="NCBI Taxonomy" id="1328760"/>
    <lineage>
        <taxon>Eukaryota</taxon>
        <taxon>Fungi</taxon>
        <taxon>Dikarya</taxon>
        <taxon>Ascomycota</taxon>
        <taxon>Pezizomycotina</taxon>
        <taxon>Xylonomycetes</taxon>
        <taxon>Xylonales</taxon>
        <taxon>Xylonaceae</taxon>
        <taxon>Xylona</taxon>
    </lineage>
</organism>
<reference evidence="2 3" key="1">
    <citation type="journal article" date="2016" name="Fungal Biol.">
        <title>The genome of Xylona heveae provides a window into fungal endophytism.</title>
        <authorList>
            <person name="Gazis R."/>
            <person name="Kuo A."/>
            <person name="Riley R."/>
            <person name="LaButti K."/>
            <person name="Lipzen A."/>
            <person name="Lin J."/>
            <person name="Amirebrahimi M."/>
            <person name="Hesse C.N."/>
            <person name="Spatafora J.W."/>
            <person name="Henrissat B."/>
            <person name="Hainaut M."/>
            <person name="Grigoriev I.V."/>
            <person name="Hibbett D.S."/>
        </authorList>
    </citation>
    <scope>NUCLEOTIDE SEQUENCE [LARGE SCALE GENOMIC DNA]</scope>
    <source>
        <strain evidence="2 3">TC161</strain>
    </source>
</reference>
<feature type="compositionally biased region" description="Basic and acidic residues" evidence="1">
    <location>
        <begin position="79"/>
        <end position="94"/>
    </location>
</feature>
<accession>A0A165H125</accession>
<name>A0A165H125_XYLHT</name>
<evidence type="ECO:0000313" key="2">
    <source>
        <dbReference type="EMBL" id="KZF22854.1"/>
    </source>
</evidence>
<dbReference type="EMBL" id="KV407458">
    <property type="protein sequence ID" value="KZF22854.1"/>
    <property type="molecule type" value="Genomic_DNA"/>
</dbReference>
<feature type="region of interest" description="Disordered" evidence="1">
    <location>
        <begin position="49"/>
        <end position="213"/>
    </location>
</feature>
<evidence type="ECO:0000256" key="1">
    <source>
        <dbReference type="SAM" id="MobiDB-lite"/>
    </source>
</evidence>
<dbReference type="Proteomes" id="UP000076632">
    <property type="component" value="Unassembled WGS sequence"/>
</dbReference>
<feature type="region of interest" description="Disordered" evidence="1">
    <location>
        <begin position="480"/>
        <end position="502"/>
    </location>
</feature>
<evidence type="ECO:0000313" key="3">
    <source>
        <dbReference type="Proteomes" id="UP000076632"/>
    </source>
</evidence>
<evidence type="ECO:0008006" key="4">
    <source>
        <dbReference type="Google" id="ProtNLM"/>
    </source>
</evidence>
<keyword evidence="3" id="KW-1185">Reference proteome</keyword>
<dbReference type="PANTHER" id="PTHR47369">
    <property type="entry name" value="BTB/POZ DOMAIN-CONTAINING PROTEIN"/>
    <property type="match status" value="1"/>
</dbReference>
<feature type="compositionally biased region" description="Polar residues" evidence="1">
    <location>
        <begin position="169"/>
        <end position="201"/>
    </location>
</feature>
<dbReference type="InParanoid" id="A0A165H125"/>
<feature type="region of interest" description="Disordered" evidence="1">
    <location>
        <begin position="419"/>
        <end position="444"/>
    </location>
</feature>
<dbReference type="PANTHER" id="PTHR47369:SF2">
    <property type="entry name" value="BTB_POZ DOMAIN-CONTAINING PROTEIN 2"/>
    <property type="match status" value="1"/>
</dbReference>
<feature type="region of interest" description="Disordered" evidence="1">
    <location>
        <begin position="1"/>
        <end position="33"/>
    </location>
</feature>
<proteinExistence type="predicted"/>
<dbReference type="OrthoDB" id="5329403at2759"/>
<feature type="compositionally biased region" description="Low complexity" evidence="1">
    <location>
        <begin position="131"/>
        <end position="143"/>
    </location>
</feature>
<gene>
    <name evidence="2" type="ORF">L228DRAFT_282933</name>
</gene>
<dbReference type="RefSeq" id="XP_018188409.1">
    <property type="nucleotide sequence ID" value="XM_018336059.1"/>
</dbReference>
<dbReference type="GeneID" id="28901196"/>
<protein>
    <recommendedName>
        <fullName evidence="4">BTB domain-containing protein</fullName>
    </recommendedName>
</protein>
<sequence>MAPHPESSPRRPTKHEGAMQTSKRPPAPLKPVVPIVPVVPRSLSYKNAPVPVSQHVPQPTKPASPAVTKGSRGSSGHPGTERSKASKSELKEEQQAALPRSIDTAEKRAKATNASKSLPEETQKASSNGLSAQAQQEEQTTSEAETREKCLEERPHSDVRNVEDDQRKGQTVSGKGASASSQQNHSPVQMNGTLVTAPQSSEQRRLDDISAAGQSVNSLARNTEAVAGLQDEEATLQGVSTMPRPHPISFHPPNGQSTPSSAGSMYAQPPMQYNRPMPHQHRSSAGGVLFGGFTGSSSPSPAPPIPHSTASMPYPPPGTHPHGFVAPPFEQPFHYFPHQHHVAEPHPGFVYPPTFPPQHGPYGHGSEPFNGHIPAYGRFGSFDAAGTPSVSLPMMPPRPLLEDQVHRAYGIQWDDASLSTVAPDSDAGSGSGRMRDVITPRPSSSADEKAWLELELARATLSGRMGSADGVNNNLPHVNGNFSKGELNRDNHHHQPSPPVDTSDDIKYYLRGKFSDTDFADYLLEIHHPKNAYWYVPFAVHGVIVGRSHFLRYLLLEHRNKPVNPSGMKKVKLLIDDPFIQPGPFAMALRHLYGAPLLTAQDIEGIRAHPTFVDRWTKEKWILNNPEDKMEFALSYAAAGYLLDFENITACGVQVAAEFIGWDTVELALSFALEGLSIEDPEMGSNPHPAPPSPIGFTDAQTNVQQVRKLAISHGEAYNPSLGGKYGVFGVTLMNKILDFIIENIPADFELDTSISQLGRHPRLFVNSETKPNISHPRLAAIQFGELPSEDTSKLEFSTKVLSKILISLPYVLLKYILESPRLGGVQGWASYKFREKVARNVIREREMRRQNTLAAALNPANTDGASLRSLNYLAWKEVVLTNPEVQHHEVEVKREWDSLP</sequence>
<feature type="compositionally biased region" description="Basic and acidic residues" evidence="1">
    <location>
        <begin position="144"/>
        <end position="168"/>
    </location>
</feature>
<dbReference type="AlphaFoldDB" id="A0A165H125"/>